<dbReference type="PATRIC" id="fig|1629.5.peg.288"/>
<dbReference type="Proteomes" id="UP000051992">
    <property type="component" value="Unassembled WGS sequence"/>
</dbReference>
<keyword evidence="3" id="KW-0238">DNA-binding</keyword>
<dbReference type="InterPro" id="IPR036388">
    <property type="entry name" value="WH-like_DNA-bd_sf"/>
</dbReference>
<keyword evidence="2" id="KW-0805">Transcription regulation</keyword>
<evidence type="ECO:0000256" key="4">
    <source>
        <dbReference type="ARBA" id="ARBA00023163"/>
    </source>
</evidence>
<gene>
    <name evidence="6" type="ORF">IV50_GL000285</name>
</gene>
<dbReference type="PANTHER" id="PTHR34294:SF1">
    <property type="entry name" value="TRANSCRIPTIONAL REGULATOR LSRR"/>
    <property type="match status" value="1"/>
</dbReference>
<reference evidence="6 7" key="1">
    <citation type="journal article" date="2015" name="Genome Announc.">
        <title>Expanding the biotechnology potential of lactobacilli through comparative genomics of 213 strains and associated genera.</title>
        <authorList>
            <person name="Sun Z."/>
            <person name="Harris H.M."/>
            <person name="McCann A."/>
            <person name="Guo C."/>
            <person name="Argimon S."/>
            <person name="Zhang W."/>
            <person name="Yang X."/>
            <person name="Jeffery I.B."/>
            <person name="Cooney J.C."/>
            <person name="Kagawa T.F."/>
            <person name="Liu W."/>
            <person name="Song Y."/>
            <person name="Salvetti E."/>
            <person name="Wrobel A."/>
            <person name="Rasinkangas P."/>
            <person name="Parkhill J."/>
            <person name="Rea M.C."/>
            <person name="O'Sullivan O."/>
            <person name="Ritari J."/>
            <person name="Douillard F.P."/>
            <person name="Paul Ross R."/>
            <person name="Yang R."/>
            <person name="Briner A.E."/>
            <person name="Felis G.E."/>
            <person name="de Vos W.M."/>
            <person name="Barrangou R."/>
            <person name="Klaenhammer T.R."/>
            <person name="Caufield P.W."/>
            <person name="Cui Y."/>
            <person name="Zhang H."/>
            <person name="O'Toole P.W."/>
        </authorList>
    </citation>
    <scope>NUCLEOTIDE SEQUENCE [LARGE SCALE GENOMIC DNA]</scope>
    <source>
        <strain evidence="6 7">DSM 20410</strain>
    </source>
</reference>
<name>A0A0R2H261_WEIVI</name>
<comment type="similarity">
    <text evidence="1">Belongs to the SorC transcriptional regulatory family.</text>
</comment>
<protein>
    <submittedName>
        <fullName evidence="6">Citrate lyase regulator</fullName>
    </submittedName>
</protein>
<dbReference type="Gene3D" id="3.40.50.1360">
    <property type="match status" value="1"/>
</dbReference>
<dbReference type="Pfam" id="PF04198">
    <property type="entry name" value="Sugar-bind"/>
    <property type="match status" value="1"/>
</dbReference>
<sequence>MSEEMDQHELLANLAQDYYLSQLSLAELAEKYHLSRYLVNKYLDDARREGIVTINIAAPNPRNLELEKVFQKTFDIPHIYILKDNISPTETTENILNYSAHQLAPMIAQSKVVGLTWGGTIFNIINYFPVSVLEHVTFTQFIGENMKYKSAAGSMRMVELAAARFSAEYLTMTGPLYIIDDATREKMAQEIAVQPAFAASKQMDLLFTTLGTMASLESIPTWNENLDMILGDINHGDVAGMLYGRPFDVNGNFLNPDHDKVFGLSIDEIMETPRRFGIVKSKFKTSAALGALRGKFLTDMVTTESIARRILSEM</sequence>
<dbReference type="PANTHER" id="PTHR34294">
    <property type="entry name" value="TRANSCRIPTIONAL REGULATOR-RELATED"/>
    <property type="match status" value="1"/>
</dbReference>
<dbReference type="Gene3D" id="1.10.10.10">
    <property type="entry name" value="Winged helix-like DNA-binding domain superfamily/Winged helix DNA-binding domain"/>
    <property type="match status" value="1"/>
</dbReference>
<organism evidence="6 7">
    <name type="scientific">Weissella viridescens</name>
    <name type="common">Lactobacillus viridescens</name>
    <dbReference type="NCBI Taxonomy" id="1629"/>
    <lineage>
        <taxon>Bacteria</taxon>
        <taxon>Bacillati</taxon>
        <taxon>Bacillota</taxon>
        <taxon>Bacilli</taxon>
        <taxon>Lactobacillales</taxon>
        <taxon>Lactobacillaceae</taxon>
        <taxon>Weissella</taxon>
    </lineage>
</organism>
<dbReference type="InterPro" id="IPR037171">
    <property type="entry name" value="NagB/RpiA_transferase-like"/>
</dbReference>
<proteinExistence type="inferred from homology"/>
<evidence type="ECO:0000313" key="6">
    <source>
        <dbReference type="EMBL" id="KRN47017.1"/>
    </source>
</evidence>
<dbReference type="GO" id="GO:0003677">
    <property type="term" value="F:DNA binding"/>
    <property type="evidence" value="ECO:0007669"/>
    <property type="project" value="UniProtKB-KW"/>
</dbReference>
<dbReference type="InterPro" id="IPR007324">
    <property type="entry name" value="Sugar-bd_dom_put"/>
</dbReference>
<dbReference type="RefSeq" id="WP_057743995.1">
    <property type="nucleotide sequence ID" value="NZ_JQBM01000001.1"/>
</dbReference>
<evidence type="ECO:0000256" key="1">
    <source>
        <dbReference type="ARBA" id="ARBA00010466"/>
    </source>
</evidence>
<dbReference type="EMBL" id="JQBM01000001">
    <property type="protein sequence ID" value="KRN47017.1"/>
    <property type="molecule type" value="Genomic_DNA"/>
</dbReference>
<dbReference type="OrthoDB" id="58802at2"/>
<dbReference type="SUPFAM" id="SSF100950">
    <property type="entry name" value="NagB/RpiA/CoA transferase-like"/>
    <property type="match status" value="1"/>
</dbReference>
<dbReference type="GO" id="GO:0030246">
    <property type="term" value="F:carbohydrate binding"/>
    <property type="evidence" value="ECO:0007669"/>
    <property type="project" value="InterPro"/>
</dbReference>
<accession>A0A0R2H261</accession>
<keyword evidence="7" id="KW-1185">Reference proteome</keyword>
<evidence type="ECO:0000256" key="3">
    <source>
        <dbReference type="ARBA" id="ARBA00023125"/>
    </source>
</evidence>
<evidence type="ECO:0000259" key="5">
    <source>
        <dbReference type="Pfam" id="PF04198"/>
    </source>
</evidence>
<keyword evidence="6" id="KW-0456">Lyase</keyword>
<feature type="domain" description="Sugar-binding" evidence="5">
    <location>
        <begin position="62"/>
        <end position="312"/>
    </location>
</feature>
<keyword evidence="4" id="KW-0804">Transcription</keyword>
<dbReference type="InterPro" id="IPR051054">
    <property type="entry name" value="SorC_transcr_regulators"/>
</dbReference>
<evidence type="ECO:0000256" key="2">
    <source>
        <dbReference type="ARBA" id="ARBA00023015"/>
    </source>
</evidence>
<comment type="caution">
    <text evidence="6">The sequence shown here is derived from an EMBL/GenBank/DDBJ whole genome shotgun (WGS) entry which is preliminary data.</text>
</comment>
<evidence type="ECO:0000313" key="7">
    <source>
        <dbReference type="Proteomes" id="UP000051992"/>
    </source>
</evidence>
<dbReference type="GO" id="GO:0016829">
    <property type="term" value="F:lyase activity"/>
    <property type="evidence" value="ECO:0007669"/>
    <property type="project" value="UniProtKB-KW"/>
</dbReference>
<dbReference type="AlphaFoldDB" id="A0A0R2H261"/>